<dbReference type="OrthoDB" id="4760831at2759"/>
<feature type="region of interest" description="Disordered" evidence="1">
    <location>
        <begin position="1"/>
        <end position="26"/>
    </location>
</feature>
<evidence type="ECO:0000313" key="3">
    <source>
        <dbReference type="Proteomes" id="UP000779574"/>
    </source>
</evidence>
<comment type="caution">
    <text evidence="2">The sequence shown here is derived from an EMBL/GenBank/DDBJ whole genome shotgun (WGS) entry which is preliminary data.</text>
</comment>
<reference evidence="2" key="1">
    <citation type="journal article" date="2021" name="J Fungi (Basel)">
        <title>Virulence traits and population genomics of the black yeast Aureobasidium melanogenum.</title>
        <authorList>
            <person name="Cernosa A."/>
            <person name="Sun X."/>
            <person name="Gostincar C."/>
            <person name="Fang C."/>
            <person name="Gunde-Cimerman N."/>
            <person name="Song Z."/>
        </authorList>
    </citation>
    <scope>NUCLEOTIDE SEQUENCE</scope>
    <source>
        <strain evidence="2">EXF-9911</strain>
    </source>
</reference>
<name>A0A9P8EMG7_AURME</name>
<protein>
    <submittedName>
        <fullName evidence="2">Uncharacterized protein</fullName>
    </submittedName>
</protein>
<dbReference type="AlphaFoldDB" id="A0A9P8EMG7"/>
<organism evidence="2 3">
    <name type="scientific">Aureobasidium melanogenum</name>
    <name type="common">Aureobasidium pullulans var. melanogenum</name>
    <dbReference type="NCBI Taxonomy" id="46634"/>
    <lineage>
        <taxon>Eukaryota</taxon>
        <taxon>Fungi</taxon>
        <taxon>Dikarya</taxon>
        <taxon>Ascomycota</taxon>
        <taxon>Pezizomycotina</taxon>
        <taxon>Dothideomycetes</taxon>
        <taxon>Dothideomycetidae</taxon>
        <taxon>Dothideales</taxon>
        <taxon>Saccotheciaceae</taxon>
        <taxon>Aureobasidium</taxon>
    </lineage>
</organism>
<proteinExistence type="predicted"/>
<dbReference type="EMBL" id="JAHFXF010000183">
    <property type="protein sequence ID" value="KAG9693752.1"/>
    <property type="molecule type" value="Genomic_DNA"/>
</dbReference>
<evidence type="ECO:0000313" key="2">
    <source>
        <dbReference type="EMBL" id="KAG9693752.1"/>
    </source>
</evidence>
<feature type="non-terminal residue" evidence="2">
    <location>
        <position position="279"/>
    </location>
</feature>
<accession>A0A9P8EMG7</accession>
<evidence type="ECO:0000256" key="1">
    <source>
        <dbReference type="SAM" id="MobiDB-lite"/>
    </source>
</evidence>
<reference evidence="2" key="2">
    <citation type="submission" date="2021-08" db="EMBL/GenBank/DDBJ databases">
        <authorList>
            <person name="Gostincar C."/>
            <person name="Sun X."/>
            <person name="Song Z."/>
            <person name="Gunde-Cimerman N."/>
        </authorList>
    </citation>
    <scope>NUCLEOTIDE SEQUENCE</scope>
    <source>
        <strain evidence="2">EXF-9911</strain>
    </source>
</reference>
<sequence>MSPSGSPRIEFMDEDPNTQQPGGPSFDYTRYRSMLDTYTRGEVLILLDCCYASAAIAGHDGPEILAACPWYDVASSDPARCFTTTLNTALANMNGAPCKVADLYTVMKRDPTYMNMTVSPIHVLGAGKSQSVTLAKCTGQNTVAQVSRSKRIAQQHGHATDRVVLTVHIVDVAQGNDIQQWIQWLTRDVPNNIASIDVKVEVIAAHRSESIQLLFCVPTWVWTCMDPTVEAISFVSHVRGHNFLPPPTPRPVGMPLRQVRQNQNENRSLGGHKHSASMG</sequence>
<gene>
    <name evidence="2" type="ORF">KCU76_g5745</name>
</gene>
<dbReference type="Proteomes" id="UP000779574">
    <property type="component" value="Unassembled WGS sequence"/>
</dbReference>